<dbReference type="OrthoDB" id="10549174at2759"/>
<dbReference type="GeneID" id="117653196"/>
<evidence type="ECO:0000313" key="3">
    <source>
        <dbReference type="RefSeq" id="XP_034254587.1"/>
    </source>
</evidence>
<reference evidence="3" key="1">
    <citation type="submission" date="2025-08" db="UniProtKB">
        <authorList>
            <consortium name="RefSeq"/>
        </authorList>
    </citation>
    <scope>IDENTIFICATION</scope>
    <source>
        <tissue evidence="3">Total insect</tissue>
    </source>
</reference>
<feature type="compositionally biased region" description="Low complexity" evidence="1">
    <location>
        <begin position="199"/>
        <end position="219"/>
    </location>
</feature>
<keyword evidence="2" id="KW-1185">Reference proteome</keyword>
<dbReference type="KEGG" id="tpal:117653196"/>
<dbReference type="InParanoid" id="A0A6P9A981"/>
<dbReference type="AlphaFoldDB" id="A0A6P9A981"/>
<feature type="region of interest" description="Disordered" evidence="1">
    <location>
        <begin position="138"/>
        <end position="225"/>
    </location>
</feature>
<protein>
    <submittedName>
        <fullName evidence="3">Uncharacterized protein LOC117653196</fullName>
    </submittedName>
</protein>
<proteinExistence type="predicted"/>
<dbReference type="RefSeq" id="XP_034254587.1">
    <property type="nucleotide sequence ID" value="XM_034398696.1"/>
</dbReference>
<accession>A0A6P9A981</accession>
<name>A0A6P9A981_THRPL</name>
<evidence type="ECO:0000256" key="1">
    <source>
        <dbReference type="SAM" id="MobiDB-lite"/>
    </source>
</evidence>
<gene>
    <name evidence="3" type="primary">LOC117653196</name>
</gene>
<dbReference type="Proteomes" id="UP000515158">
    <property type="component" value="Unplaced"/>
</dbReference>
<organism evidence="3">
    <name type="scientific">Thrips palmi</name>
    <name type="common">Melon thrips</name>
    <dbReference type="NCBI Taxonomy" id="161013"/>
    <lineage>
        <taxon>Eukaryota</taxon>
        <taxon>Metazoa</taxon>
        <taxon>Ecdysozoa</taxon>
        <taxon>Arthropoda</taxon>
        <taxon>Hexapoda</taxon>
        <taxon>Insecta</taxon>
        <taxon>Pterygota</taxon>
        <taxon>Neoptera</taxon>
        <taxon>Paraneoptera</taxon>
        <taxon>Thysanoptera</taxon>
        <taxon>Terebrantia</taxon>
        <taxon>Thripoidea</taxon>
        <taxon>Thripidae</taxon>
        <taxon>Thrips</taxon>
    </lineage>
</organism>
<evidence type="ECO:0000313" key="2">
    <source>
        <dbReference type="Proteomes" id="UP000515158"/>
    </source>
</evidence>
<sequence>MIFPLLLAISRRLAALIPTALMSLVAIAAMLVFAKKAFLMSAAALAVALYDSYRARKKQKQSYAYHEAIEPIQFTEVHFKPAPPSYSKYSSKASPYGYSYKRPSSYDVPLHAGASSYYRRQPITSYSSKPYDSYAKPYDAYSSPSQSLDGGAPSGGDAAGDRDSYEVVDDYRPLGGGPAYVGDASTQQEAFSPLYPNHQQPQQQEAASQESVQSAPAASLLTPVK</sequence>
<feature type="compositionally biased region" description="Basic and acidic residues" evidence="1">
    <location>
        <begin position="159"/>
        <end position="172"/>
    </location>
</feature>